<gene>
    <name evidence="2" type="primary">Contig18137.g19281</name>
    <name evidence="2" type="ORF">STYLEM_3152</name>
</gene>
<accession>A0A078A053</accession>
<protein>
    <submittedName>
        <fullName evidence="2">Uncharacterized protein</fullName>
    </submittedName>
</protein>
<keyword evidence="3" id="KW-1185">Reference proteome</keyword>
<keyword evidence="1" id="KW-0812">Transmembrane</keyword>
<reference evidence="2 3" key="1">
    <citation type="submission" date="2014-06" db="EMBL/GenBank/DDBJ databases">
        <authorList>
            <person name="Swart Estienne"/>
        </authorList>
    </citation>
    <scope>NUCLEOTIDE SEQUENCE [LARGE SCALE GENOMIC DNA]</scope>
    <source>
        <strain evidence="2 3">130c</strain>
    </source>
</reference>
<dbReference type="EMBL" id="CCKQ01003052">
    <property type="protein sequence ID" value="CDW74158.1"/>
    <property type="molecule type" value="Genomic_DNA"/>
</dbReference>
<organism evidence="2 3">
    <name type="scientific">Stylonychia lemnae</name>
    <name type="common">Ciliate</name>
    <dbReference type="NCBI Taxonomy" id="5949"/>
    <lineage>
        <taxon>Eukaryota</taxon>
        <taxon>Sar</taxon>
        <taxon>Alveolata</taxon>
        <taxon>Ciliophora</taxon>
        <taxon>Intramacronucleata</taxon>
        <taxon>Spirotrichea</taxon>
        <taxon>Stichotrichia</taxon>
        <taxon>Sporadotrichida</taxon>
        <taxon>Oxytrichidae</taxon>
        <taxon>Stylonychinae</taxon>
        <taxon>Stylonychia</taxon>
    </lineage>
</organism>
<dbReference type="Proteomes" id="UP000039865">
    <property type="component" value="Unassembled WGS sequence"/>
</dbReference>
<feature type="transmembrane region" description="Helical" evidence="1">
    <location>
        <begin position="168"/>
        <end position="189"/>
    </location>
</feature>
<evidence type="ECO:0000256" key="1">
    <source>
        <dbReference type="SAM" id="Phobius"/>
    </source>
</evidence>
<dbReference type="AlphaFoldDB" id="A0A078A053"/>
<keyword evidence="1" id="KW-1133">Transmembrane helix</keyword>
<dbReference type="InParanoid" id="A0A078A053"/>
<sequence length="215" mass="24657">MEFTAGINVDIGSHTNNTCFSGFLSIAKNVYLYINGKDYYNDKTNHEQGLSSLFYLYSIIDVWPNIKCGSENKTASEYLSLSLKSKSQLDQYISKKFNSQFQSSNQTVVNQTSNSTNYTISNTTLELIKQILTYFPYIDFIAIVPDFYTYIAKAKQLFSSSTDFEGGFALGKGLINFTVVGVIICLIIYDQEQQNPTRFFQLDFLEQYYLKYLQF</sequence>
<keyword evidence="1" id="KW-0472">Membrane</keyword>
<name>A0A078A053_STYLE</name>
<feature type="transmembrane region" description="Helical" evidence="1">
    <location>
        <begin position="131"/>
        <end position="148"/>
    </location>
</feature>
<evidence type="ECO:0000313" key="2">
    <source>
        <dbReference type="EMBL" id="CDW74158.1"/>
    </source>
</evidence>
<proteinExistence type="predicted"/>
<evidence type="ECO:0000313" key="3">
    <source>
        <dbReference type="Proteomes" id="UP000039865"/>
    </source>
</evidence>